<evidence type="ECO:0000313" key="2">
    <source>
        <dbReference type="EMBL" id="DAD70738.1"/>
    </source>
</evidence>
<evidence type="ECO:0000256" key="1">
    <source>
        <dbReference type="SAM" id="Phobius"/>
    </source>
</evidence>
<protein>
    <submittedName>
        <fullName evidence="2">Uncharacterized protein</fullName>
    </submittedName>
</protein>
<name>A0A8S5LLF8_9CAUD</name>
<keyword evidence="1" id="KW-0812">Transmembrane</keyword>
<organism evidence="2">
    <name type="scientific">Siphoviridae sp. ctKcB20</name>
    <dbReference type="NCBI Taxonomy" id="2827568"/>
    <lineage>
        <taxon>Viruses</taxon>
        <taxon>Duplodnaviria</taxon>
        <taxon>Heunggongvirae</taxon>
        <taxon>Uroviricota</taxon>
        <taxon>Caudoviricetes</taxon>
    </lineage>
</organism>
<sequence>MPDLFIPLFIFYTVSIFTVLMVNDYDIQVKS</sequence>
<reference evidence="2" key="1">
    <citation type="journal article" date="2021" name="Proc. Natl. Acad. Sci. U.S.A.">
        <title>A Catalog of Tens of Thousands of Viruses from Human Metagenomes Reveals Hidden Associations with Chronic Diseases.</title>
        <authorList>
            <person name="Tisza M.J."/>
            <person name="Buck C.B."/>
        </authorList>
    </citation>
    <scope>NUCLEOTIDE SEQUENCE</scope>
    <source>
        <strain evidence="2">CtKcB20</strain>
    </source>
</reference>
<keyword evidence="1" id="KW-1133">Transmembrane helix</keyword>
<accession>A0A8S5LLF8</accession>
<keyword evidence="1" id="KW-0472">Membrane</keyword>
<proteinExistence type="predicted"/>
<feature type="transmembrane region" description="Helical" evidence="1">
    <location>
        <begin position="6"/>
        <end position="25"/>
    </location>
</feature>
<dbReference type="EMBL" id="BK015870">
    <property type="protein sequence ID" value="DAD70738.1"/>
    <property type="molecule type" value="Genomic_DNA"/>
</dbReference>